<dbReference type="SUPFAM" id="SSF53927">
    <property type="entry name" value="Cytidine deaminase-like"/>
    <property type="match status" value="1"/>
</dbReference>
<keyword evidence="2 3" id="KW-0501">Molybdenum cofactor biosynthesis</keyword>
<dbReference type="Pfam" id="PF02634">
    <property type="entry name" value="FdhD-NarQ"/>
    <property type="match status" value="1"/>
</dbReference>
<accession>A0A1P8EH40</accession>
<name>A0A1P8EH40_9GAMM</name>
<evidence type="ECO:0000256" key="2">
    <source>
        <dbReference type="ARBA" id="ARBA00023150"/>
    </source>
</evidence>
<comment type="similarity">
    <text evidence="3">Belongs to the FdhD family.</text>
</comment>
<dbReference type="STRING" id="487316.BEN76_05640"/>
<evidence type="ECO:0000256" key="3">
    <source>
        <dbReference type="HAMAP-Rule" id="MF_00187"/>
    </source>
</evidence>
<dbReference type="HAMAP" id="MF_00187">
    <property type="entry name" value="FdhD"/>
    <property type="match status" value="1"/>
</dbReference>
<dbReference type="eggNOG" id="COG1526">
    <property type="taxonomic scope" value="Bacteria"/>
</dbReference>
<dbReference type="AlphaFoldDB" id="A0A1P8EH40"/>
<dbReference type="NCBIfam" id="TIGR00129">
    <property type="entry name" value="fdhD_narQ"/>
    <property type="match status" value="1"/>
</dbReference>
<dbReference type="RefSeq" id="WP_076032538.1">
    <property type="nucleotide sequence ID" value="NZ_CP016896.1"/>
</dbReference>
<dbReference type="Proteomes" id="UP000185674">
    <property type="component" value="Chromosome"/>
</dbReference>
<dbReference type="EMBL" id="CP016896">
    <property type="protein sequence ID" value="APV35528.1"/>
    <property type="molecule type" value="Genomic_DNA"/>
</dbReference>
<dbReference type="InterPro" id="IPR003786">
    <property type="entry name" value="FdhD"/>
</dbReference>
<dbReference type="KEGG" id="asol:BEN76_05640"/>
<dbReference type="PIRSF" id="PIRSF015626">
    <property type="entry name" value="FdhD"/>
    <property type="match status" value="1"/>
</dbReference>
<evidence type="ECO:0000313" key="4">
    <source>
        <dbReference type="EMBL" id="APV35528.1"/>
    </source>
</evidence>
<dbReference type="GO" id="GO:0005737">
    <property type="term" value="C:cytoplasm"/>
    <property type="evidence" value="ECO:0007669"/>
    <property type="project" value="UniProtKB-SubCell"/>
</dbReference>
<reference evidence="4 5" key="1">
    <citation type="submission" date="2016-08" db="EMBL/GenBank/DDBJ databases">
        <title>Complete genome sequence of Acinetobacter baylyi strain GFJ2.</title>
        <authorList>
            <person name="Tabata M."/>
            <person name="Kuboki S."/>
            <person name="Gibu N."/>
            <person name="Kinouchi Y."/>
            <person name="Vangnai A."/>
            <person name="Kasai D."/>
            <person name="Fukuda M."/>
        </authorList>
    </citation>
    <scope>NUCLEOTIDE SEQUENCE [LARGE SCALE GENOMIC DNA]</scope>
    <source>
        <strain evidence="4 5">GFJ2</strain>
    </source>
</reference>
<dbReference type="GO" id="GO:0006777">
    <property type="term" value="P:Mo-molybdopterin cofactor biosynthetic process"/>
    <property type="evidence" value="ECO:0007669"/>
    <property type="project" value="UniProtKB-UniRule"/>
</dbReference>
<proteinExistence type="inferred from homology"/>
<dbReference type="GO" id="GO:0016783">
    <property type="term" value="F:sulfurtransferase activity"/>
    <property type="evidence" value="ECO:0007669"/>
    <property type="project" value="InterPro"/>
</dbReference>
<feature type="binding site" evidence="3">
    <location>
        <begin position="264"/>
        <end position="269"/>
    </location>
    <ligand>
        <name>Mo-bis(molybdopterin guanine dinucleotide)</name>
        <dbReference type="ChEBI" id="CHEBI:60539"/>
    </ligand>
</feature>
<dbReference type="PANTHER" id="PTHR30592">
    <property type="entry name" value="FORMATE DEHYDROGENASE"/>
    <property type="match status" value="1"/>
</dbReference>
<dbReference type="PANTHER" id="PTHR30592:SF1">
    <property type="entry name" value="SULFUR CARRIER PROTEIN FDHD"/>
    <property type="match status" value="1"/>
</dbReference>
<evidence type="ECO:0000313" key="5">
    <source>
        <dbReference type="Proteomes" id="UP000185674"/>
    </source>
</evidence>
<organism evidence="4 5">
    <name type="scientific">Acinetobacter soli</name>
    <dbReference type="NCBI Taxonomy" id="487316"/>
    <lineage>
        <taxon>Bacteria</taxon>
        <taxon>Pseudomonadati</taxon>
        <taxon>Pseudomonadota</taxon>
        <taxon>Gammaproteobacteria</taxon>
        <taxon>Moraxellales</taxon>
        <taxon>Moraxellaceae</taxon>
        <taxon>Acinetobacter</taxon>
    </lineage>
</organism>
<comment type="subcellular location">
    <subcellularLocation>
        <location evidence="3">Cytoplasm</location>
    </subcellularLocation>
</comment>
<gene>
    <name evidence="3" type="primary">fdhD</name>
    <name evidence="4" type="ORF">BEN76_05640</name>
</gene>
<dbReference type="Gene3D" id="3.40.140.10">
    <property type="entry name" value="Cytidine Deaminase, domain 2"/>
    <property type="match status" value="1"/>
</dbReference>
<dbReference type="Gene3D" id="3.10.20.10">
    <property type="match status" value="1"/>
</dbReference>
<evidence type="ECO:0000256" key="1">
    <source>
        <dbReference type="ARBA" id="ARBA00022490"/>
    </source>
</evidence>
<protein>
    <recommendedName>
        <fullName evidence="3">Sulfur carrier protein FdhD</fullName>
    </recommendedName>
</protein>
<feature type="active site" description="Cysteine persulfide intermediate" evidence="3">
    <location>
        <position position="125"/>
    </location>
</feature>
<dbReference type="GO" id="GO:0097163">
    <property type="term" value="F:sulfur carrier activity"/>
    <property type="evidence" value="ECO:0007669"/>
    <property type="project" value="UniProtKB-UniRule"/>
</dbReference>
<comment type="function">
    <text evidence="3">Required for formate dehydrogenase (FDH) activity. Acts as a sulfur carrier protein that transfers sulfur from IscS to the molybdenum cofactor prior to its insertion into FDH.</text>
</comment>
<dbReference type="InterPro" id="IPR016193">
    <property type="entry name" value="Cytidine_deaminase-like"/>
</dbReference>
<sequence length="274" mass="30040">MPMDESNQIDALRESIFSQGHQSVSVTRYRHHEISTGLDEVVEEYPVALIYNGISHAVMMVTPVNLDLFAIGFSLSEGIIQHVRQIYDLDIEKSPLGYQIHITIASEAFAQLKAHRRSLIGQTGCGLCGIESLQQVDASLTKITISAPTKWLSLIPAAMISLQKRQPISAVTGGAHAAAWVCEGDVLMVFEDAGRHNALDKLIGYLVKHKIPLNQGFVVMTSRASYELVKKCIQLDISLLATISAPSTLAIETAKRSGLTLASFCRNERFSVYT</sequence>
<keyword evidence="1 3" id="KW-0963">Cytoplasm</keyword>